<evidence type="ECO:0000256" key="1">
    <source>
        <dbReference type="ARBA" id="ARBA00010617"/>
    </source>
</evidence>
<dbReference type="SUPFAM" id="SSF48264">
    <property type="entry name" value="Cytochrome P450"/>
    <property type="match status" value="1"/>
</dbReference>
<sequence length="533" mass="61106">MLSSFSVCVQPLGITFVVLCATFLIHRNAKRRAYYALPTPPSAILLLGSSVDLMLHHRHRHHDWIADQCSHFKGEPWRLDLIGAPPMIVLSSVKGFEDVQSTQSSIFEKGKRMKEIFYDVFGDGMIAVDRSHWSFQRKSMVHMFNMDVFSRIMMKILQTHTLTLGSIVSSAARNPDQRPTQSINIDKLLQRWSYDVFSEVVFGTPTDSLESQKDHPMMSALDQASKCTASRFSQPDWLWKLLRFLNLGSERKLKQSIAILDREGDRITLEAIQNAQKELNDPLIQQKTVLALLVQQELLQKKDNQLITVTPKYFRDVSVTMLMAGKDSISLAMTWFIVMLNRNPHVETKVREELTRELPQLVEEEFVPNDKQVRDLVYLDACIRESLRLNPPAPFNWREANEDTTLSDGTFVAKGTLVCTPPYTMGRMEHIWGPDVLEFKPERWLEIDPSNTSKQRIREVSSFQFNAFLGGPRRCLGYLLAMAQMKILMAYLLSKYHFGTTQDPHSYTYSLAMTALLDKPVLVDVVRIHPPTL</sequence>
<dbReference type="HOGENOM" id="CLU_001570_27_2_1"/>
<evidence type="ECO:0000256" key="3">
    <source>
        <dbReference type="ARBA" id="ARBA00023002"/>
    </source>
</evidence>
<evidence type="ECO:0000256" key="5">
    <source>
        <dbReference type="PIRSR" id="PIRSR602401-1"/>
    </source>
</evidence>
<evidence type="ECO:0000313" key="6">
    <source>
        <dbReference type="EMBL" id="CCA19018.1"/>
    </source>
</evidence>
<dbReference type="InterPro" id="IPR002401">
    <property type="entry name" value="Cyt_P450_E_grp-I"/>
</dbReference>
<keyword evidence="2 5" id="KW-0479">Metal-binding</keyword>
<dbReference type="EMBL" id="FR824106">
    <property type="protein sequence ID" value="CCA19018.1"/>
    <property type="molecule type" value="Genomic_DNA"/>
</dbReference>
<gene>
    <name evidence="6" type="primary">AlNc14C61G4475</name>
    <name evidence="6" type="ORF">ALNC14_051610</name>
</gene>
<feature type="binding site" description="axial binding residue" evidence="5">
    <location>
        <position position="475"/>
    </location>
    <ligand>
        <name>heme</name>
        <dbReference type="ChEBI" id="CHEBI:30413"/>
    </ligand>
    <ligandPart>
        <name>Fe</name>
        <dbReference type="ChEBI" id="CHEBI:18248"/>
    </ligandPart>
</feature>
<evidence type="ECO:0000256" key="4">
    <source>
        <dbReference type="ARBA" id="ARBA00023004"/>
    </source>
</evidence>
<dbReference type="Pfam" id="PF00067">
    <property type="entry name" value="p450"/>
    <property type="match status" value="1"/>
</dbReference>
<dbReference type="PANTHER" id="PTHR24296">
    <property type="entry name" value="CYTOCHROME P450"/>
    <property type="match status" value="1"/>
</dbReference>
<dbReference type="Gene3D" id="1.10.630.10">
    <property type="entry name" value="Cytochrome P450"/>
    <property type="match status" value="1"/>
</dbReference>
<comment type="similarity">
    <text evidence="1">Belongs to the cytochrome P450 family.</text>
</comment>
<comment type="cofactor">
    <cofactor evidence="5">
        <name>heme</name>
        <dbReference type="ChEBI" id="CHEBI:30413"/>
    </cofactor>
</comment>
<proteinExistence type="inferred from homology"/>
<reference evidence="6" key="1">
    <citation type="journal article" date="2011" name="PLoS Biol.">
        <title>Gene gain and loss during evolution of obligate parasitism in the white rust pathogen of Arabidopsis thaliana.</title>
        <authorList>
            <person name="Kemen E."/>
            <person name="Gardiner A."/>
            <person name="Schultz-Larsen T."/>
            <person name="Kemen A.C."/>
            <person name="Balmuth A.L."/>
            <person name="Robert-Seilaniantz A."/>
            <person name="Bailey K."/>
            <person name="Holub E."/>
            <person name="Studholme D.J."/>
            <person name="Maclean D."/>
            <person name="Jones J.D."/>
        </authorList>
    </citation>
    <scope>NUCLEOTIDE SEQUENCE</scope>
</reference>
<dbReference type="PRINTS" id="PR00463">
    <property type="entry name" value="EP450I"/>
</dbReference>
<dbReference type="GO" id="GO:0016705">
    <property type="term" value="F:oxidoreductase activity, acting on paired donors, with incorporation or reduction of molecular oxygen"/>
    <property type="evidence" value="ECO:0007669"/>
    <property type="project" value="InterPro"/>
</dbReference>
<dbReference type="InterPro" id="IPR036396">
    <property type="entry name" value="Cyt_P450_sf"/>
</dbReference>
<name>F0WCU9_9STRA</name>
<organism evidence="6">
    <name type="scientific">Albugo laibachii Nc14</name>
    <dbReference type="NCBI Taxonomy" id="890382"/>
    <lineage>
        <taxon>Eukaryota</taxon>
        <taxon>Sar</taxon>
        <taxon>Stramenopiles</taxon>
        <taxon>Oomycota</taxon>
        <taxon>Peronosporomycetes</taxon>
        <taxon>Albuginales</taxon>
        <taxon>Albuginaceae</taxon>
        <taxon>Albugo</taxon>
    </lineage>
</organism>
<protein>
    <submittedName>
        <fullName evidence="6">Cytochrome P450 putative</fullName>
    </submittedName>
</protein>
<dbReference type="AlphaFoldDB" id="F0WCU9"/>
<dbReference type="GO" id="GO:0020037">
    <property type="term" value="F:heme binding"/>
    <property type="evidence" value="ECO:0007669"/>
    <property type="project" value="InterPro"/>
</dbReference>
<reference evidence="6" key="2">
    <citation type="submission" date="2011-02" db="EMBL/GenBank/DDBJ databases">
        <authorList>
            <person name="MacLean D."/>
        </authorList>
    </citation>
    <scope>NUCLEOTIDE SEQUENCE</scope>
</reference>
<accession>F0WCU9</accession>
<dbReference type="PRINTS" id="PR00385">
    <property type="entry name" value="P450"/>
</dbReference>
<keyword evidence="4 5" id="KW-0408">Iron</keyword>
<dbReference type="GO" id="GO:0004497">
    <property type="term" value="F:monooxygenase activity"/>
    <property type="evidence" value="ECO:0007669"/>
    <property type="project" value="InterPro"/>
</dbReference>
<evidence type="ECO:0000256" key="2">
    <source>
        <dbReference type="ARBA" id="ARBA00022723"/>
    </source>
</evidence>
<keyword evidence="3" id="KW-0560">Oxidoreductase</keyword>
<dbReference type="InterPro" id="IPR001128">
    <property type="entry name" value="Cyt_P450"/>
</dbReference>
<dbReference type="GO" id="GO:0005506">
    <property type="term" value="F:iron ion binding"/>
    <property type="evidence" value="ECO:0007669"/>
    <property type="project" value="InterPro"/>
</dbReference>
<keyword evidence="5" id="KW-0349">Heme</keyword>